<keyword evidence="3 6" id="KW-0808">Transferase</keyword>
<dbReference type="GO" id="GO:0009236">
    <property type="term" value="P:cobalamin biosynthetic process"/>
    <property type="evidence" value="ECO:0007669"/>
    <property type="project" value="UniProtKB-UniRule"/>
</dbReference>
<evidence type="ECO:0000259" key="7">
    <source>
        <dbReference type="Pfam" id="PF01923"/>
    </source>
</evidence>
<evidence type="ECO:0000256" key="3">
    <source>
        <dbReference type="ARBA" id="ARBA00022679"/>
    </source>
</evidence>
<evidence type="ECO:0000256" key="6">
    <source>
        <dbReference type="RuleBase" id="RU366026"/>
    </source>
</evidence>
<comment type="pathway">
    <text evidence="6">Cofactor biosynthesis; adenosylcobalamin biosynthesis; adenosylcobalamin from cob(II)yrinate a,c-diamide: step 2/7.</text>
</comment>
<proteinExistence type="inferred from homology"/>
<dbReference type="PANTHER" id="PTHR12213">
    <property type="entry name" value="CORRINOID ADENOSYLTRANSFERASE"/>
    <property type="match status" value="1"/>
</dbReference>
<evidence type="ECO:0000313" key="8">
    <source>
        <dbReference type="EMBL" id="KKS46896.1"/>
    </source>
</evidence>
<comment type="catalytic activity">
    <reaction evidence="6">
        <text>2 cob(II)yrinate a,c diamide + reduced [electron-transfer flavoprotein] + 2 ATP = 2 adenosylcob(III)yrinate a,c-diamide + 2 triphosphate + oxidized [electron-transfer flavoprotein] + 3 H(+)</text>
        <dbReference type="Rhea" id="RHEA:11528"/>
        <dbReference type="Rhea" id="RHEA-COMP:10685"/>
        <dbReference type="Rhea" id="RHEA-COMP:10686"/>
        <dbReference type="ChEBI" id="CHEBI:15378"/>
        <dbReference type="ChEBI" id="CHEBI:18036"/>
        <dbReference type="ChEBI" id="CHEBI:30616"/>
        <dbReference type="ChEBI" id="CHEBI:57692"/>
        <dbReference type="ChEBI" id="CHEBI:58307"/>
        <dbReference type="ChEBI" id="CHEBI:58503"/>
        <dbReference type="ChEBI" id="CHEBI:58537"/>
        <dbReference type="EC" id="2.5.1.17"/>
    </reaction>
</comment>
<dbReference type="AlphaFoldDB" id="A0A0G1BKT6"/>
<comment type="catalytic activity">
    <reaction evidence="6">
        <text>2 cob(II)alamin + reduced [electron-transfer flavoprotein] + 2 ATP = 2 adenosylcob(III)alamin + 2 triphosphate + oxidized [electron-transfer flavoprotein] + 3 H(+)</text>
        <dbReference type="Rhea" id="RHEA:28671"/>
        <dbReference type="Rhea" id="RHEA-COMP:10685"/>
        <dbReference type="Rhea" id="RHEA-COMP:10686"/>
        <dbReference type="ChEBI" id="CHEBI:15378"/>
        <dbReference type="ChEBI" id="CHEBI:16304"/>
        <dbReference type="ChEBI" id="CHEBI:18036"/>
        <dbReference type="ChEBI" id="CHEBI:18408"/>
        <dbReference type="ChEBI" id="CHEBI:30616"/>
        <dbReference type="ChEBI" id="CHEBI:57692"/>
        <dbReference type="ChEBI" id="CHEBI:58307"/>
        <dbReference type="EC" id="2.5.1.17"/>
    </reaction>
</comment>
<evidence type="ECO:0000256" key="4">
    <source>
        <dbReference type="ARBA" id="ARBA00022741"/>
    </source>
</evidence>
<evidence type="ECO:0000256" key="5">
    <source>
        <dbReference type="ARBA" id="ARBA00022840"/>
    </source>
</evidence>
<comment type="similarity">
    <text evidence="1 6">Belongs to the Cob(I)alamin adenosyltransferase family.</text>
</comment>
<organism evidence="8 9">
    <name type="scientific">Candidatus Gottesmanbacteria bacterium GW2011_GWA2_42_18</name>
    <dbReference type="NCBI Taxonomy" id="1618442"/>
    <lineage>
        <taxon>Bacteria</taxon>
        <taxon>Candidatus Gottesmaniibacteriota</taxon>
    </lineage>
</organism>
<dbReference type="PATRIC" id="fig|1618442.3.peg.593"/>
<comment type="subunit">
    <text evidence="2">Homotrimer.</text>
</comment>
<evidence type="ECO:0000256" key="2">
    <source>
        <dbReference type="ARBA" id="ARBA00011233"/>
    </source>
</evidence>
<sequence length="197" mass="21966">MKKAVKNATAVAIPNVDNMPSKVKVYTRTGDAGKTSLYGGKRVPKSYLRVEVYGTIDELNSVIGILLSDMGKEDNLANFFKEVQSDLFSIGANLAGDKTDLNLLTGRTAEMEKLIDVMDKELPELKNFILPGGTHLASLAHLARSVCRRAERKVVSLTKTDSRLFAYLNRLSDLLFITARYLNWKNGLKDTLWLKKK</sequence>
<dbReference type="GO" id="GO:0008817">
    <property type="term" value="F:corrinoid adenosyltransferase activity"/>
    <property type="evidence" value="ECO:0007669"/>
    <property type="project" value="UniProtKB-UniRule"/>
</dbReference>
<dbReference type="FunFam" id="1.20.1200.10:FF:000001">
    <property type="entry name" value="Cob(I)yrinic acid a,c-diamide adenosyltransferase"/>
    <property type="match status" value="1"/>
</dbReference>
<reference evidence="8 9" key="1">
    <citation type="journal article" date="2015" name="Nature">
        <title>rRNA introns, odd ribosomes, and small enigmatic genomes across a large radiation of phyla.</title>
        <authorList>
            <person name="Brown C.T."/>
            <person name="Hug L.A."/>
            <person name="Thomas B.C."/>
            <person name="Sharon I."/>
            <person name="Castelle C.J."/>
            <person name="Singh A."/>
            <person name="Wilkins M.J."/>
            <person name="Williams K.H."/>
            <person name="Banfield J.F."/>
        </authorList>
    </citation>
    <scope>NUCLEOTIDE SEQUENCE [LARGE SCALE GENOMIC DNA]</scope>
</reference>
<feature type="domain" description="Cobalamin adenosyltransferase-like" evidence="7">
    <location>
        <begin position="25"/>
        <end position="182"/>
    </location>
</feature>
<evidence type="ECO:0000256" key="1">
    <source>
        <dbReference type="ARBA" id="ARBA00007487"/>
    </source>
</evidence>
<dbReference type="Gene3D" id="1.20.1200.10">
    <property type="entry name" value="Cobalamin adenosyltransferase-like"/>
    <property type="match status" value="1"/>
</dbReference>
<dbReference type="Proteomes" id="UP000034320">
    <property type="component" value="Unassembled WGS sequence"/>
</dbReference>
<dbReference type="SUPFAM" id="SSF89028">
    <property type="entry name" value="Cobalamin adenosyltransferase-like"/>
    <property type="match status" value="1"/>
</dbReference>
<keyword evidence="4 6" id="KW-0547">Nucleotide-binding</keyword>
<comment type="caution">
    <text evidence="8">The sequence shown here is derived from an EMBL/GenBank/DDBJ whole genome shotgun (WGS) entry which is preliminary data.</text>
</comment>
<accession>A0A0G1BKT6</accession>
<dbReference type="InterPro" id="IPR036451">
    <property type="entry name" value="CblAdoTrfase-like_sf"/>
</dbReference>
<dbReference type="NCBIfam" id="TIGR00636">
    <property type="entry name" value="PduO_Nterm"/>
    <property type="match status" value="1"/>
</dbReference>
<dbReference type="EC" id="2.5.1.17" evidence="6"/>
<protein>
    <recommendedName>
        <fullName evidence="6">Corrinoid adenosyltransferase</fullName>
        <ecNumber evidence="6">2.5.1.17</ecNumber>
    </recommendedName>
    <alternativeName>
        <fullName evidence="6">Cob(II)alamin adenosyltransferase</fullName>
    </alternativeName>
    <alternativeName>
        <fullName evidence="6">Cob(II)yrinic acid a,c-diamide adenosyltransferase</fullName>
    </alternativeName>
    <alternativeName>
        <fullName evidence="6">Cobinamide/cobalamin adenosyltransferase</fullName>
    </alternativeName>
</protein>
<name>A0A0G1BKT6_9BACT</name>
<keyword evidence="5 6" id="KW-0067">ATP-binding</keyword>
<dbReference type="PANTHER" id="PTHR12213:SF0">
    <property type="entry name" value="CORRINOID ADENOSYLTRANSFERASE MMAB"/>
    <property type="match status" value="1"/>
</dbReference>
<dbReference type="Pfam" id="PF01923">
    <property type="entry name" value="Cob_adeno_trans"/>
    <property type="match status" value="1"/>
</dbReference>
<dbReference type="EMBL" id="LCDD01000012">
    <property type="protein sequence ID" value="KKS46896.1"/>
    <property type="molecule type" value="Genomic_DNA"/>
</dbReference>
<evidence type="ECO:0000313" key="9">
    <source>
        <dbReference type="Proteomes" id="UP000034320"/>
    </source>
</evidence>
<dbReference type="InterPro" id="IPR029499">
    <property type="entry name" value="PduO-typ"/>
</dbReference>
<dbReference type="UniPathway" id="UPA00148">
    <property type="reaction ID" value="UER00233"/>
</dbReference>
<keyword evidence="6" id="KW-0169">Cobalamin biosynthesis</keyword>
<gene>
    <name evidence="8" type="ORF">UV09_C0012G0065</name>
</gene>
<dbReference type="InterPro" id="IPR016030">
    <property type="entry name" value="CblAdoTrfase-like"/>
</dbReference>
<dbReference type="GO" id="GO:0005524">
    <property type="term" value="F:ATP binding"/>
    <property type="evidence" value="ECO:0007669"/>
    <property type="project" value="UniProtKB-UniRule"/>
</dbReference>